<sequence>MAAAQQNQFSGPVIVFREVRLPETATPAGYSAVIGAYGLAVPLPGTLSATGQHHRITERNGWRIMTPRHAPHPTLEGHLTFALKYEGLDLAVLKRLFQVTGPAPIEALVRESPSGSYARRIWFLYEWLTGARLDLPDADAGRYVPVVDPELQWSGPEKTVSRYRIKDNLPGTPEFCPLVFRTKTLEKFIGLELPRRAAAIVADVPRDLLARTAAFLLLKDSQSSYAIEGERPPEDRIQRWGRAIAEAGRQPIDRDELLRLQRIVLGDARFVRLGFRKEGGFVGAHDRENRMPLPDHINSRPEDVPRLIDGMGAFDQGPAKNLDPVVAAAILAFGFVYVHPFEDGNGRIHRYLIHHVLAMRGFNPPGVVFPVSAAILDQIDEYRRVLESYSQRLLPLVEWEPTPQFNVRVLNDTGDFYRFFDATPHAEFLYACVQRTIERDLPNETAFLQRYDQFRQHVDAFIDMPERLIDLLFRFLHQNGGQLSNRARQKEFAALTNDEAERIEAIYAQTFGAD</sequence>
<keyword evidence="3" id="KW-1185">Reference proteome</keyword>
<dbReference type="InterPro" id="IPR040198">
    <property type="entry name" value="Fido_containing"/>
</dbReference>
<protein>
    <submittedName>
        <fullName evidence="2">Fic family protein</fullName>
    </submittedName>
</protein>
<dbReference type="InterPro" id="IPR003812">
    <property type="entry name" value="Fido"/>
</dbReference>
<dbReference type="PROSITE" id="PS51459">
    <property type="entry name" value="FIDO"/>
    <property type="match status" value="1"/>
</dbReference>
<proteinExistence type="predicted"/>
<dbReference type="Proteomes" id="UP001272097">
    <property type="component" value="Unassembled WGS sequence"/>
</dbReference>
<name>A0ABU4X4H6_9HYPH</name>
<evidence type="ECO:0000259" key="1">
    <source>
        <dbReference type="PROSITE" id="PS51459"/>
    </source>
</evidence>
<dbReference type="InterPro" id="IPR036597">
    <property type="entry name" value="Fido-like_dom_sf"/>
</dbReference>
<organism evidence="2 3">
    <name type="scientific">Mesorhizobium australafricanum</name>
    <dbReference type="NCBI Taxonomy" id="3072311"/>
    <lineage>
        <taxon>Bacteria</taxon>
        <taxon>Pseudomonadati</taxon>
        <taxon>Pseudomonadota</taxon>
        <taxon>Alphaproteobacteria</taxon>
        <taxon>Hyphomicrobiales</taxon>
        <taxon>Phyllobacteriaceae</taxon>
        <taxon>Mesorhizobium</taxon>
    </lineage>
</organism>
<dbReference type="SUPFAM" id="SSF140931">
    <property type="entry name" value="Fic-like"/>
    <property type="match status" value="1"/>
</dbReference>
<dbReference type="EMBL" id="JAVIIS010000057">
    <property type="protein sequence ID" value="MDX8443219.1"/>
    <property type="molecule type" value="Genomic_DNA"/>
</dbReference>
<evidence type="ECO:0000313" key="3">
    <source>
        <dbReference type="Proteomes" id="UP001272097"/>
    </source>
</evidence>
<feature type="domain" description="Fido" evidence="1">
    <location>
        <begin position="252"/>
        <end position="402"/>
    </location>
</feature>
<comment type="caution">
    <text evidence="2">The sequence shown here is derived from an EMBL/GenBank/DDBJ whole genome shotgun (WGS) entry which is preliminary data.</text>
</comment>
<dbReference type="RefSeq" id="WP_320217214.1">
    <property type="nucleotide sequence ID" value="NZ_JAVIIS010000057.1"/>
</dbReference>
<dbReference type="PANTHER" id="PTHR13504">
    <property type="entry name" value="FIDO DOMAIN-CONTAINING PROTEIN DDB_G0283145"/>
    <property type="match status" value="1"/>
</dbReference>
<dbReference type="Gene3D" id="1.10.3290.10">
    <property type="entry name" value="Fido-like domain"/>
    <property type="match status" value="1"/>
</dbReference>
<accession>A0ABU4X4H6</accession>
<reference evidence="2 3" key="1">
    <citation type="submission" date="2023-08" db="EMBL/GenBank/DDBJ databases">
        <title>Implementing the SeqCode for naming new Mesorhizobium species isolated from Vachellia karroo root nodules.</title>
        <authorList>
            <person name="Van Lill M."/>
        </authorList>
    </citation>
    <scope>NUCLEOTIDE SEQUENCE [LARGE SCALE GENOMIC DNA]</scope>
    <source>
        <strain evidence="2 3">VK3E</strain>
    </source>
</reference>
<evidence type="ECO:0000313" key="2">
    <source>
        <dbReference type="EMBL" id="MDX8443219.1"/>
    </source>
</evidence>
<gene>
    <name evidence="2" type="ORF">RFM51_26990</name>
</gene>
<dbReference type="PANTHER" id="PTHR13504:SF38">
    <property type="entry name" value="FIDO DOMAIN-CONTAINING PROTEIN"/>
    <property type="match status" value="1"/>
</dbReference>
<dbReference type="Pfam" id="PF02661">
    <property type="entry name" value="Fic"/>
    <property type="match status" value="1"/>
</dbReference>